<dbReference type="EMBL" id="JAHQCR010000072">
    <property type="protein sequence ID" value="MBU9723203.1"/>
    <property type="molecule type" value="Genomic_DNA"/>
</dbReference>
<proteinExistence type="predicted"/>
<keyword evidence="3" id="KW-1185">Reference proteome</keyword>
<keyword evidence="1" id="KW-0812">Transmembrane</keyword>
<feature type="transmembrane region" description="Helical" evidence="1">
    <location>
        <begin position="69"/>
        <end position="89"/>
    </location>
</feature>
<feature type="transmembrane region" description="Helical" evidence="1">
    <location>
        <begin position="42"/>
        <end position="63"/>
    </location>
</feature>
<dbReference type="RefSeq" id="WP_088076738.1">
    <property type="nucleotide sequence ID" value="NZ_JAHQCR010000072.1"/>
</dbReference>
<reference evidence="2 3" key="1">
    <citation type="submission" date="2021-06" db="EMBL/GenBank/DDBJ databases">
        <title>Bacillus sp. RD4P76, an endophyte from a halophyte.</title>
        <authorList>
            <person name="Sun J.-Q."/>
        </authorList>
    </citation>
    <scope>NUCLEOTIDE SEQUENCE [LARGE SCALE GENOMIC DNA]</scope>
    <source>
        <strain evidence="2 3">JCM 17098</strain>
    </source>
</reference>
<accession>A0ABS6JX85</accession>
<evidence type="ECO:0000313" key="2">
    <source>
        <dbReference type="EMBL" id="MBU9723203.1"/>
    </source>
</evidence>
<name>A0ABS6JX85_9BACI</name>
<evidence type="ECO:0000313" key="3">
    <source>
        <dbReference type="Proteomes" id="UP000790580"/>
    </source>
</evidence>
<comment type="caution">
    <text evidence="2">The sequence shown here is derived from an EMBL/GenBank/DDBJ whole genome shotgun (WGS) entry which is preliminary data.</text>
</comment>
<organism evidence="2 3">
    <name type="scientific">Evansella alkalicola</name>
    <dbReference type="NCBI Taxonomy" id="745819"/>
    <lineage>
        <taxon>Bacteria</taxon>
        <taxon>Bacillati</taxon>
        <taxon>Bacillota</taxon>
        <taxon>Bacilli</taxon>
        <taxon>Bacillales</taxon>
        <taxon>Bacillaceae</taxon>
        <taxon>Evansella</taxon>
    </lineage>
</organism>
<dbReference type="Proteomes" id="UP000790580">
    <property type="component" value="Unassembled WGS sequence"/>
</dbReference>
<sequence>MPFYLQWWAIIIGFIVFWPVGIGLLIWRIAKSRKLMLKAGNLIRIVGIIILVFYALLAIASVADPEAGFEVFIFSTIFFFLPGFILYRYGKKLRLESKKTKQYIQWIINEHLRTVDEIARRGQLNPAQVRTDIHQLMEKNFLPNARLNQETDRVEFIIDEEINNEQDRVENSVQNEVAATTETAFTAPKPRSVSCSGCGANNMVVGDSGECEYCGTALNTA</sequence>
<keyword evidence="1" id="KW-1133">Transmembrane helix</keyword>
<evidence type="ECO:0000256" key="1">
    <source>
        <dbReference type="SAM" id="Phobius"/>
    </source>
</evidence>
<protein>
    <submittedName>
        <fullName evidence="2">DUF2852 domain-containing protein</fullName>
    </submittedName>
</protein>
<gene>
    <name evidence="2" type="ORF">KS407_17430</name>
</gene>
<keyword evidence="1" id="KW-0472">Membrane</keyword>
<feature type="transmembrane region" description="Helical" evidence="1">
    <location>
        <begin position="6"/>
        <end position="30"/>
    </location>
</feature>